<feature type="transmembrane region" description="Helical" evidence="6">
    <location>
        <begin position="406"/>
        <end position="428"/>
    </location>
</feature>
<dbReference type="InterPro" id="IPR013057">
    <property type="entry name" value="AA_transpt_TM"/>
</dbReference>
<gene>
    <name evidence="8" type="ORF">CXG81DRAFT_14078</name>
</gene>
<evidence type="ECO:0000256" key="4">
    <source>
        <dbReference type="ARBA" id="ARBA00023136"/>
    </source>
</evidence>
<feature type="compositionally biased region" description="Gly residues" evidence="5">
    <location>
        <begin position="1"/>
        <end position="18"/>
    </location>
</feature>
<reference evidence="9" key="1">
    <citation type="journal article" date="2018" name="Nat. Microbiol.">
        <title>Leveraging single-cell genomics to expand the fungal tree of life.</title>
        <authorList>
            <person name="Ahrendt S.R."/>
            <person name="Quandt C.A."/>
            <person name="Ciobanu D."/>
            <person name="Clum A."/>
            <person name="Salamov A."/>
            <person name="Andreopoulos B."/>
            <person name="Cheng J.F."/>
            <person name="Woyke T."/>
            <person name="Pelin A."/>
            <person name="Henrissat B."/>
            <person name="Reynolds N.K."/>
            <person name="Benny G.L."/>
            <person name="Smith M.E."/>
            <person name="James T.Y."/>
            <person name="Grigoriev I.V."/>
        </authorList>
    </citation>
    <scope>NUCLEOTIDE SEQUENCE [LARGE SCALE GENOMIC DNA]</scope>
    <source>
        <strain evidence="9">ATCC 52028</strain>
    </source>
</reference>
<feature type="transmembrane region" description="Helical" evidence="6">
    <location>
        <begin position="298"/>
        <end position="323"/>
    </location>
</feature>
<evidence type="ECO:0000313" key="9">
    <source>
        <dbReference type="Proteomes" id="UP000274922"/>
    </source>
</evidence>
<accession>A0A4P9X404</accession>
<keyword evidence="9" id="KW-1185">Reference proteome</keyword>
<dbReference type="PANTHER" id="PTHR16189:SF3">
    <property type="entry name" value="AMINO ACID TRANSPORTER TRANSMEMBRANE DOMAIN-CONTAINING PROTEIN"/>
    <property type="match status" value="1"/>
</dbReference>
<evidence type="ECO:0000256" key="6">
    <source>
        <dbReference type="SAM" id="Phobius"/>
    </source>
</evidence>
<evidence type="ECO:0000256" key="3">
    <source>
        <dbReference type="ARBA" id="ARBA00022989"/>
    </source>
</evidence>
<protein>
    <recommendedName>
        <fullName evidence="7">Amino acid transporter transmembrane domain-containing protein</fullName>
    </recommendedName>
</protein>
<sequence length="434" mass="46636">MRRRTGGGPDDAAGGAGIDGSADGSADGLVDSIPRALTRRDSLRKLHHVKNVGMLSSLCLLINAQIGPGIPFTPLLFQEAGWLVPIIAFAVFAVVSSFSVLFLVEAMQALPGNRHFQGTVEYATLINFYFGKWWHVVGQVFLYGALQANAIQSIVLCAQSFDYILLDLFGSNCGIAFDQGPLCVYKHALPPNAAVSPFGDARMCVTGGFLLLIGVASFLGRYNLDETMIVQKITLFLTLMIAFYWIGGSASLPLQPLPVCRTQGLAHITGTIMLNLAYSTVVPSWVNIKTAQVSVQRTVWTATGGAALLYVVMSLLPAMALQITDPSGNVLAAIKASLPPKLLARISIDAFAIGMLAPAIPVNFIVSRHNLVQNGVLAHRWATAACFVVPWLVAMPMLTGSVLQDFVTWSSLIFVGTANFVIPLLIYLKAVRFR</sequence>
<dbReference type="Proteomes" id="UP000274922">
    <property type="component" value="Unassembled WGS sequence"/>
</dbReference>
<name>A0A4P9X404_9FUNG</name>
<feature type="transmembrane region" description="Helical" evidence="6">
    <location>
        <begin position="343"/>
        <end position="365"/>
    </location>
</feature>
<feature type="region of interest" description="Disordered" evidence="5">
    <location>
        <begin position="1"/>
        <end position="26"/>
    </location>
</feature>
<dbReference type="Pfam" id="PF01490">
    <property type="entry name" value="Aa_trans"/>
    <property type="match status" value="1"/>
</dbReference>
<feature type="transmembrane region" description="Helical" evidence="6">
    <location>
        <begin position="377"/>
        <end position="394"/>
    </location>
</feature>
<dbReference type="EMBL" id="ML014259">
    <property type="protein sequence ID" value="RKO99760.1"/>
    <property type="molecule type" value="Genomic_DNA"/>
</dbReference>
<evidence type="ECO:0000256" key="5">
    <source>
        <dbReference type="SAM" id="MobiDB-lite"/>
    </source>
</evidence>
<feature type="transmembrane region" description="Helical" evidence="6">
    <location>
        <begin position="52"/>
        <end position="70"/>
    </location>
</feature>
<evidence type="ECO:0000313" key="8">
    <source>
        <dbReference type="EMBL" id="RKO99760.1"/>
    </source>
</evidence>
<feature type="transmembrane region" description="Helical" evidence="6">
    <location>
        <begin position="266"/>
        <end position="286"/>
    </location>
</feature>
<feature type="domain" description="Amino acid transporter transmembrane" evidence="7">
    <location>
        <begin position="52"/>
        <end position="171"/>
    </location>
</feature>
<keyword evidence="2 6" id="KW-0812">Transmembrane</keyword>
<feature type="transmembrane region" description="Helical" evidence="6">
    <location>
        <begin position="82"/>
        <end position="104"/>
    </location>
</feature>
<evidence type="ECO:0000256" key="1">
    <source>
        <dbReference type="ARBA" id="ARBA00004370"/>
    </source>
</evidence>
<dbReference type="STRING" id="1555241.A0A4P9X404"/>
<feature type="non-terminal residue" evidence="8">
    <location>
        <position position="434"/>
    </location>
</feature>
<keyword evidence="3 6" id="KW-1133">Transmembrane helix</keyword>
<dbReference type="OrthoDB" id="294541at2759"/>
<comment type="subcellular location">
    <subcellularLocation>
        <location evidence="1">Membrane</location>
    </subcellularLocation>
</comment>
<feature type="transmembrane region" description="Helical" evidence="6">
    <location>
        <begin position="229"/>
        <end position="246"/>
    </location>
</feature>
<organism evidence="8 9">
    <name type="scientific">Caulochytrium protostelioides</name>
    <dbReference type="NCBI Taxonomy" id="1555241"/>
    <lineage>
        <taxon>Eukaryota</taxon>
        <taxon>Fungi</taxon>
        <taxon>Fungi incertae sedis</taxon>
        <taxon>Chytridiomycota</taxon>
        <taxon>Chytridiomycota incertae sedis</taxon>
        <taxon>Chytridiomycetes</taxon>
        <taxon>Caulochytriales</taxon>
        <taxon>Caulochytriaceae</taxon>
        <taxon>Caulochytrium</taxon>
    </lineage>
</organism>
<keyword evidence="4 6" id="KW-0472">Membrane</keyword>
<dbReference type="PANTHER" id="PTHR16189">
    <property type="entry name" value="TRANSMEMBRANE PROTEIN 104-RELATED"/>
    <property type="match status" value="1"/>
</dbReference>
<evidence type="ECO:0000259" key="7">
    <source>
        <dbReference type="Pfam" id="PF01490"/>
    </source>
</evidence>
<dbReference type="GO" id="GO:0016020">
    <property type="term" value="C:membrane"/>
    <property type="evidence" value="ECO:0007669"/>
    <property type="project" value="UniProtKB-SubCell"/>
</dbReference>
<evidence type="ECO:0000256" key="2">
    <source>
        <dbReference type="ARBA" id="ARBA00022692"/>
    </source>
</evidence>
<proteinExistence type="predicted"/>
<dbReference type="AlphaFoldDB" id="A0A4P9X404"/>